<dbReference type="SMART" id="SM00343">
    <property type="entry name" value="ZnF_C2HC"/>
    <property type="match status" value="2"/>
</dbReference>
<dbReference type="PROSITE" id="PS50158">
    <property type="entry name" value="ZF_CCHC"/>
    <property type="match status" value="2"/>
</dbReference>
<dbReference type="CDD" id="cd00719">
    <property type="entry name" value="GIY-YIG_SF"/>
    <property type="match status" value="1"/>
</dbReference>
<organism evidence="3">
    <name type="scientific">viral metagenome</name>
    <dbReference type="NCBI Taxonomy" id="1070528"/>
    <lineage>
        <taxon>unclassified sequences</taxon>
        <taxon>metagenomes</taxon>
        <taxon>organismal metagenomes</taxon>
    </lineage>
</organism>
<protein>
    <recommendedName>
        <fullName evidence="4">CCHC-type domain-containing protein</fullName>
    </recommendedName>
</protein>
<dbReference type="SUPFAM" id="SSF57756">
    <property type="entry name" value="Retrovirus zinc finger-like domains"/>
    <property type="match status" value="2"/>
</dbReference>
<dbReference type="Pfam" id="PF00098">
    <property type="entry name" value="zf-CCHC"/>
    <property type="match status" value="2"/>
</dbReference>
<dbReference type="GO" id="GO:0003676">
    <property type="term" value="F:nucleic acid binding"/>
    <property type="evidence" value="ECO:0007669"/>
    <property type="project" value="InterPro"/>
</dbReference>
<evidence type="ECO:0008006" key="4">
    <source>
        <dbReference type="Google" id="ProtNLM"/>
    </source>
</evidence>
<feature type="domain" description="CCHC-type" evidence="1">
    <location>
        <begin position="105"/>
        <end position="120"/>
    </location>
</feature>
<feature type="domain" description="GIY-YIG" evidence="2">
    <location>
        <begin position="1"/>
        <end position="73"/>
    </location>
</feature>
<dbReference type="Pfam" id="PF01541">
    <property type="entry name" value="GIY-YIG"/>
    <property type="match status" value="1"/>
</dbReference>
<sequence>MENTNIYVLKLQGGKYYVGKSTDVIGRYQQHLSGKGSAWTNKYKPISLLECKSDVSPFEEDKVVKEYMSKYGIENVRGGTYTQMTLDAVQMEALNREMRGGTDACHECGQKGHFAKYCPNKNTVSKVSFKKRYDEVSYDDTDESEEYDDEWECEYCDRTFTTAFGCGVHEKSCKEKNGVRYTNQKSKSSGTCYTCGRAGHYSPDCYASTHKDGYEL</sequence>
<evidence type="ECO:0000313" key="3">
    <source>
        <dbReference type="EMBL" id="QHU12165.1"/>
    </source>
</evidence>
<dbReference type="InterPro" id="IPR036875">
    <property type="entry name" value="Znf_CCHC_sf"/>
</dbReference>
<dbReference type="AlphaFoldDB" id="A0A6C0K290"/>
<dbReference type="EMBL" id="MN740798">
    <property type="protein sequence ID" value="QHU12165.1"/>
    <property type="molecule type" value="Genomic_DNA"/>
</dbReference>
<dbReference type="InterPro" id="IPR000305">
    <property type="entry name" value="GIY-YIG_endonuc"/>
</dbReference>
<feature type="domain" description="CCHC-type" evidence="1">
    <location>
        <begin position="192"/>
        <end position="205"/>
    </location>
</feature>
<dbReference type="InterPro" id="IPR035901">
    <property type="entry name" value="GIY-YIG_endonuc_sf"/>
</dbReference>
<dbReference type="SUPFAM" id="SSF82771">
    <property type="entry name" value="GIY-YIG endonuclease"/>
    <property type="match status" value="1"/>
</dbReference>
<evidence type="ECO:0000259" key="1">
    <source>
        <dbReference type="PROSITE" id="PS50158"/>
    </source>
</evidence>
<reference evidence="3" key="1">
    <citation type="journal article" date="2020" name="Nature">
        <title>Giant virus diversity and host interactions through global metagenomics.</title>
        <authorList>
            <person name="Schulz F."/>
            <person name="Roux S."/>
            <person name="Paez-Espino D."/>
            <person name="Jungbluth S."/>
            <person name="Walsh D.A."/>
            <person name="Denef V.J."/>
            <person name="McMahon K.D."/>
            <person name="Konstantinidis K.T."/>
            <person name="Eloe-Fadrosh E.A."/>
            <person name="Kyrpides N.C."/>
            <person name="Woyke T."/>
        </authorList>
    </citation>
    <scope>NUCLEOTIDE SEQUENCE</scope>
    <source>
        <strain evidence="3">GVMAG-S-1101171-110</strain>
    </source>
</reference>
<name>A0A6C0K290_9ZZZZ</name>
<dbReference type="Gene3D" id="4.10.60.10">
    <property type="entry name" value="Zinc finger, CCHC-type"/>
    <property type="match status" value="1"/>
</dbReference>
<accession>A0A6C0K290</accession>
<dbReference type="PROSITE" id="PS50164">
    <property type="entry name" value="GIY_YIG"/>
    <property type="match status" value="1"/>
</dbReference>
<dbReference type="GO" id="GO:0008270">
    <property type="term" value="F:zinc ion binding"/>
    <property type="evidence" value="ECO:0007669"/>
    <property type="project" value="InterPro"/>
</dbReference>
<proteinExistence type="predicted"/>
<evidence type="ECO:0000259" key="2">
    <source>
        <dbReference type="PROSITE" id="PS50164"/>
    </source>
</evidence>
<dbReference type="InterPro" id="IPR001878">
    <property type="entry name" value="Znf_CCHC"/>
</dbReference>
<dbReference type="Gene3D" id="3.40.1440.10">
    <property type="entry name" value="GIY-YIG endonuclease"/>
    <property type="match status" value="1"/>
</dbReference>